<proteinExistence type="predicted"/>
<dbReference type="GO" id="GO:0010073">
    <property type="term" value="P:meristem maintenance"/>
    <property type="evidence" value="ECO:0007669"/>
    <property type="project" value="InterPro"/>
</dbReference>
<gene>
    <name evidence="1" type="ORF">GIB67_006166</name>
</gene>
<keyword evidence="2" id="KW-1185">Reference proteome</keyword>
<comment type="caution">
    <text evidence="1">The sequence shown here is derived from an EMBL/GenBank/DDBJ whole genome shotgun (WGS) entry which is preliminary data.</text>
</comment>
<organism evidence="1 2">
    <name type="scientific">Kingdonia uniflora</name>
    <dbReference type="NCBI Taxonomy" id="39325"/>
    <lineage>
        <taxon>Eukaryota</taxon>
        <taxon>Viridiplantae</taxon>
        <taxon>Streptophyta</taxon>
        <taxon>Embryophyta</taxon>
        <taxon>Tracheophyta</taxon>
        <taxon>Spermatophyta</taxon>
        <taxon>Magnoliopsida</taxon>
        <taxon>Ranunculales</taxon>
        <taxon>Circaeasteraceae</taxon>
        <taxon>Kingdonia</taxon>
    </lineage>
</organism>
<dbReference type="EMBL" id="JACGCM010002114">
    <property type="protein sequence ID" value="KAF6144674.1"/>
    <property type="molecule type" value="Genomic_DNA"/>
</dbReference>
<dbReference type="PANTHER" id="PTHR46033:SF8">
    <property type="entry name" value="PROTEIN MAINTENANCE OF MERISTEMS-LIKE"/>
    <property type="match status" value="1"/>
</dbReference>
<evidence type="ECO:0000313" key="1">
    <source>
        <dbReference type="EMBL" id="KAF6144674.1"/>
    </source>
</evidence>
<dbReference type="InterPro" id="IPR044824">
    <property type="entry name" value="MAIN-like"/>
</dbReference>
<evidence type="ECO:0000313" key="2">
    <source>
        <dbReference type="Proteomes" id="UP000541444"/>
    </source>
</evidence>
<name>A0A7J7LQ92_9MAGN</name>
<dbReference type="AlphaFoldDB" id="A0A7J7LQ92"/>
<sequence length="268" mass="30944">MRVHGTFTTVIKVCKEIFTIPPVRDAVVSYDDTWSILSNARQLLPNIDSNHIKSGNVSISYLRAYLTIADDREDDITIACAFILFMMRHLWFQKANDTVLLGYLMAVANLDSAAQYDWGYVIIVSLYLGLDTAYWLYEYYGVGHPIVKEDVKFSAYPRLRAWERGNRRKTNNQATNLFILGRYYIDRRTVDTITWEPWLESTVSEIDDVLTAKLISRTGMLLQIPNGNYKYYKGDRCWRQLAGEARIPLDPPLIILSHISPTALQEMR</sequence>
<dbReference type="PANTHER" id="PTHR46033">
    <property type="entry name" value="PROTEIN MAIN-LIKE 2"/>
    <property type="match status" value="1"/>
</dbReference>
<protein>
    <recommendedName>
        <fullName evidence="3">Aminotransferase-like plant mobile domain-containing protein</fullName>
    </recommendedName>
</protein>
<reference evidence="1 2" key="1">
    <citation type="journal article" date="2020" name="IScience">
        <title>Genome Sequencing of the Endangered Kingdonia uniflora (Circaeasteraceae, Ranunculales) Reveals Potential Mechanisms of Evolutionary Specialization.</title>
        <authorList>
            <person name="Sun Y."/>
            <person name="Deng T."/>
            <person name="Zhang A."/>
            <person name="Moore M.J."/>
            <person name="Landis J.B."/>
            <person name="Lin N."/>
            <person name="Zhang H."/>
            <person name="Zhang X."/>
            <person name="Huang J."/>
            <person name="Zhang X."/>
            <person name="Sun H."/>
            <person name="Wang H."/>
        </authorList>
    </citation>
    <scope>NUCLEOTIDE SEQUENCE [LARGE SCALE GENOMIC DNA]</scope>
    <source>
        <strain evidence="1">TB1705</strain>
        <tissue evidence="1">Leaf</tissue>
    </source>
</reference>
<evidence type="ECO:0008006" key="3">
    <source>
        <dbReference type="Google" id="ProtNLM"/>
    </source>
</evidence>
<accession>A0A7J7LQ92</accession>
<dbReference type="Proteomes" id="UP000541444">
    <property type="component" value="Unassembled WGS sequence"/>
</dbReference>